<proteinExistence type="predicted"/>
<feature type="non-terminal residue" evidence="1">
    <location>
        <position position="1"/>
    </location>
</feature>
<gene>
    <name evidence="1" type="ORF">FWK35_00034608</name>
</gene>
<organism evidence="1 2">
    <name type="scientific">Aphis craccivora</name>
    <name type="common">Cowpea aphid</name>
    <dbReference type="NCBI Taxonomy" id="307492"/>
    <lineage>
        <taxon>Eukaryota</taxon>
        <taxon>Metazoa</taxon>
        <taxon>Ecdysozoa</taxon>
        <taxon>Arthropoda</taxon>
        <taxon>Hexapoda</taxon>
        <taxon>Insecta</taxon>
        <taxon>Pterygota</taxon>
        <taxon>Neoptera</taxon>
        <taxon>Paraneoptera</taxon>
        <taxon>Hemiptera</taxon>
        <taxon>Sternorrhyncha</taxon>
        <taxon>Aphidomorpha</taxon>
        <taxon>Aphidoidea</taxon>
        <taxon>Aphididae</taxon>
        <taxon>Aphidini</taxon>
        <taxon>Aphis</taxon>
        <taxon>Aphis</taxon>
    </lineage>
</organism>
<sequence length="187" mass="21613">SVEAVPNFWYHQNKCIWPNKKNILKHCIVKRIPITEFDHTYLKARILCSAVSYEEVRKKASKAQYDSKLLGIEEMKSSRKARAKKRQKLQFFSITFDNQSIYSPTKTVQKQKLHGETVFSMYNSIAGSSNSNEIDNDDESKDPDYSIMDSRPAETYDCTIIHSPAGKFLVELNDELKDNTVYHCMSD</sequence>
<evidence type="ECO:0000313" key="1">
    <source>
        <dbReference type="EMBL" id="KAF0690993.1"/>
    </source>
</evidence>
<protein>
    <submittedName>
        <fullName evidence="1">Uncharacterized protein</fullName>
    </submittedName>
</protein>
<dbReference type="EMBL" id="VUJU01016081">
    <property type="protein sequence ID" value="KAF0690993.1"/>
    <property type="molecule type" value="Genomic_DNA"/>
</dbReference>
<dbReference type="OrthoDB" id="7548200at2759"/>
<dbReference type="AlphaFoldDB" id="A0A6G0VJH2"/>
<accession>A0A6G0VJH2</accession>
<name>A0A6G0VJH2_APHCR</name>
<reference evidence="1 2" key="1">
    <citation type="submission" date="2019-08" db="EMBL/GenBank/DDBJ databases">
        <title>Whole genome of Aphis craccivora.</title>
        <authorList>
            <person name="Voronova N.V."/>
            <person name="Shulinski R.S."/>
            <person name="Bandarenka Y.V."/>
            <person name="Zhorov D.G."/>
            <person name="Warner D."/>
        </authorList>
    </citation>
    <scope>NUCLEOTIDE SEQUENCE [LARGE SCALE GENOMIC DNA]</scope>
    <source>
        <strain evidence="1">180601</strain>
        <tissue evidence="1">Whole Body</tissue>
    </source>
</reference>
<keyword evidence="2" id="KW-1185">Reference proteome</keyword>
<dbReference type="Proteomes" id="UP000478052">
    <property type="component" value="Unassembled WGS sequence"/>
</dbReference>
<evidence type="ECO:0000313" key="2">
    <source>
        <dbReference type="Proteomes" id="UP000478052"/>
    </source>
</evidence>
<comment type="caution">
    <text evidence="1">The sequence shown here is derived from an EMBL/GenBank/DDBJ whole genome shotgun (WGS) entry which is preliminary data.</text>
</comment>